<proteinExistence type="inferred from homology"/>
<dbReference type="InterPro" id="IPR013833">
    <property type="entry name" value="Cyt_c_oxidase_su3_a-hlx"/>
</dbReference>
<evidence type="ECO:0000256" key="1">
    <source>
        <dbReference type="ARBA" id="ARBA00004141"/>
    </source>
</evidence>
<accession>A0A932A6X0</accession>
<evidence type="ECO:0000256" key="5">
    <source>
        <dbReference type="ARBA" id="ARBA00023136"/>
    </source>
</evidence>
<dbReference type="PROSITE" id="PS50253">
    <property type="entry name" value="COX3"/>
    <property type="match status" value="1"/>
</dbReference>
<dbReference type="EMBL" id="JACPNR010000004">
    <property type="protein sequence ID" value="MBI2677527.1"/>
    <property type="molecule type" value="Genomic_DNA"/>
</dbReference>
<keyword evidence="4 8" id="KW-1133">Transmembrane helix</keyword>
<evidence type="ECO:0000313" key="10">
    <source>
        <dbReference type="EMBL" id="MBI2677527.1"/>
    </source>
</evidence>
<evidence type="ECO:0000256" key="4">
    <source>
        <dbReference type="ARBA" id="ARBA00022989"/>
    </source>
</evidence>
<dbReference type="AlphaFoldDB" id="A0A932A6X0"/>
<dbReference type="InterPro" id="IPR035973">
    <property type="entry name" value="Cyt_c_oxidase_su3-like_sf"/>
</dbReference>
<sequence>MSTMPATFELDKKHGGGGPTLPPRRGGGGGESRSSSDGTPDFRDRLQRYRLGVCVGLIGVSMVFIGLTSAYVVRQGASTIDPNTGFYSNDWRPMTLPVAALGLNTALLLLSSIALELSRRSLKRQYAVAEAVGEGQAPAPPWLAVSVVLGIGFLVGQVFVWNQLRAHGVYISTNPSSSFFYILTVLHAIHLAGGMAALLYAEGTELLHRSVAKRLLVVDVTSIYWHFMAVLWVYIFVLLQFVK</sequence>
<evidence type="ECO:0000256" key="8">
    <source>
        <dbReference type="SAM" id="Phobius"/>
    </source>
</evidence>
<protein>
    <submittedName>
        <fullName evidence="10">Cytochrome c oxidase subunit 3</fullName>
    </submittedName>
</protein>
<evidence type="ECO:0000256" key="6">
    <source>
        <dbReference type="RuleBase" id="RU003376"/>
    </source>
</evidence>
<keyword evidence="5 8" id="KW-0472">Membrane</keyword>
<dbReference type="GO" id="GO:0019646">
    <property type="term" value="P:aerobic electron transport chain"/>
    <property type="evidence" value="ECO:0007669"/>
    <property type="project" value="InterPro"/>
</dbReference>
<dbReference type="GO" id="GO:0005886">
    <property type="term" value="C:plasma membrane"/>
    <property type="evidence" value="ECO:0007669"/>
    <property type="project" value="UniProtKB-SubCell"/>
</dbReference>
<dbReference type="Proteomes" id="UP000779809">
    <property type="component" value="Unassembled WGS sequence"/>
</dbReference>
<comment type="similarity">
    <text evidence="2 6">Belongs to the cytochrome c oxidase subunit 3 family.</text>
</comment>
<evidence type="ECO:0000259" key="9">
    <source>
        <dbReference type="PROSITE" id="PS50253"/>
    </source>
</evidence>
<comment type="caution">
    <text evidence="10">The sequence shown here is derived from an EMBL/GenBank/DDBJ whole genome shotgun (WGS) entry which is preliminary data.</text>
</comment>
<name>A0A932A6X0_9BACT</name>
<gene>
    <name evidence="10" type="ORF">HYX28_01955</name>
</gene>
<dbReference type="InterPro" id="IPR000298">
    <property type="entry name" value="Cyt_c_oxidase-like_su3"/>
</dbReference>
<feature type="transmembrane region" description="Helical" evidence="8">
    <location>
        <begin position="142"/>
        <end position="160"/>
    </location>
</feature>
<evidence type="ECO:0000256" key="2">
    <source>
        <dbReference type="ARBA" id="ARBA00010581"/>
    </source>
</evidence>
<dbReference type="SUPFAM" id="SSF81452">
    <property type="entry name" value="Cytochrome c oxidase subunit III-like"/>
    <property type="match status" value="1"/>
</dbReference>
<feature type="transmembrane region" description="Helical" evidence="8">
    <location>
        <begin position="51"/>
        <end position="74"/>
    </location>
</feature>
<feature type="transmembrane region" description="Helical" evidence="8">
    <location>
        <begin position="180"/>
        <end position="201"/>
    </location>
</feature>
<feature type="transmembrane region" description="Helical" evidence="8">
    <location>
        <begin position="94"/>
        <end position="115"/>
    </location>
</feature>
<reference evidence="10" key="1">
    <citation type="submission" date="2020-07" db="EMBL/GenBank/DDBJ databases">
        <title>Huge and variable diversity of episymbiotic CPR bacteria and DPANN archaea in groundwater ecosystems.</title>
        <authorList>
            <person name="He C.Y."/>
            <person name="Keren R."/>
            <person name="Whittaker M."/>
            <person name="Farag I.F."/>
            <person name="Doudna J."/>
            <person name="Cate J.H.D."/>
            <person name="Banfield J.F."/>
        </authorList>
    </citation>
    <scope>NUCLEOTIDE SEQUENCE</scope>
    <source>
        <strain evidence="10">NC_groundwater_580_Pr5_B-0.1um_64_19</strain>
    </source>
</reference>
<feature type="domain" description="Heme-copper oxidase subunit III family profile" evidence="9">
    <location>
        <begin position="50"/>
        <end position="243"/>
    </location>
</feature>
<dbReference type="PANTHER" id="PTHR11403">
    <property type="entry name" value="CYTOCHROME C OXIDASE SUBUNIT III"/>
    <property type="match status" value="1"/>
</dbReference>
<evidence type="ECO:0000256" key="7">
    <source>
        <dbReference type="SAM" id="MobiDB-lite"/>
    </source>
</evidence>
<feature type="transmembrane region" description="Helical" evidence="8">
    <location>
        <begin position="222"/>
        <end position="242"/>
    </location>
</feature>
<organism evidence="10 11">
    <name type="scientific">Candidatus Korobacter versatilis</name>
    <dbReference type="NCBI Taxonomy" id="658062"/>
    <lineage>
        <taxon>Bacteria</taxon>
        <taxon>Pseudomonadati</taxon>
        <taxon>Acidobacteriota</taxon>
        <taxon>Terriglobia</taxon>
        <taxon>Terriglobales</taxon>
        <taxon>Candidatus Korobacteraceae</taxon>
        <taxon>Candidatus Korobacter</taxon>
    </lineage>
</organism>
<dbReference type="InterPro" id="IPR024791">
    <property type="entry name" value="Cyt_c/ubiquinol_Oxase_su3"/>
</dbReference>
<dbReference type="GO" id="GO:0004129">
    <property type="term" value="F:cytochrome-c oxidase activity"/>
    <property type="evidence" value="ECO:0007669"/>
    <property type="project" value="InterPro"/>
</dbReference>
<dbReference type="PANTHER" id="PTHR11403:SF10">
    <property type="entry name" value="CYTOCHROME C OXIDASE"/>
    <property type="match status" value="1"/>
</dbReference>
<keyword evidence="3 6" id="KW-0812">Transmembrane</keyword>
<evidence type="ECO:0000256" key="3">
    <source>
        <dbReference type="ARBA" id="ARBA00022692"/>
    </source>
</evidence>
<comment type="subcellular location">
    <subcellularLocation>
        <location evidence="6">Cell membrane</location>
        <topology evidence="6">Multi-pass membrane protein</topology>
    </subcellularLocation>
    <subcellularLocation>
        <location evidence="1">Membrane</location>
        <topology evidence="1">Multi-pass membrane protein</topology>
    </subcellularLocation>
</comment>
<dbReference type="Pfam" id="PF00510">
    <property type="entry name" value="COX3"/>
    <property type="match status" value="1"/>
</dbReference>
<dbReference type="Gene3D" id="1.20.120.80">
    <property type="entry name" value="Cytochrome c oxidase, subunit III, four-helix bundle"/>
    <property type="match status" value="1"/>
</dbReference>
<evidence type="ECO:0000313" key="11">
    <source>
        <dbReference type="Proteomes" id="UP000779809"/>
    </source>
</evidence>
<feature type="region of interest" description="Disordered" evidence="7">
    <location>
        <begin position="1"/>
        <end position="41"/>
    </location>
</feature>